<comment type="caution">
    <text evidence="1">The sequence shown here is derived from an EMBL/GenBank/DDBJ whole genome shotgun (WGS) entry which is preliminary data.</text>
</comment>
<gene>
    <name evidence="1" type="ORF">ACFQ3J_08905</name>
</gene>
<dbReference type="EMBL" id="JBHTKX010000001">
    <property type="protein sequence ID" value="MFD1128290.1"/>
    <property type="molecule type" value="Genomic_DNA"/>
</dbReference>
<proteinExistence type="predicted"/>
<accession>A0ABW3PS26</accession>
<dbReference type="Proteomes" id="UP001597169">
    <property type="component" value="Unassembled WGS sequence"/>
</dbReference>
<evidence type="ECO:0000313" key="1">
    <source>
        <dbReference type="EMBL" id="MFD1128290.1"/>
    </source>
</evidence>
<keyword evidence="2" id="KW-1185">Reference proteome</keyword>
<evidence type="ECO:0000313" key="2">
    <source>
        <dbReference type="Proteomes" id="UP001597169"/>
    </source>
</evidence>
<protein>
    <submittedName>
        <fullName evidence="1">Uncharacterized protein</fullName>
    </submittedName>
</protein>
<dbReference type="RefSeq" id="WP_251583464.1">
    <property type="nucleotide sequence ID" value="NZ_JBHTKX010000001.1"/>
</dbReference>
<organism evidence="1 2">
    <name type="scientific">Paenibacillus provencensis</name>
    <dbReference type="NCBI Taxonomy" id="441151"/>
    <lineage>
        <taxon>Bacteria</taxon>
        <taxon>Bacillati</taxon>
        <taxon>Bacillota</taxon>
        <taxon>Bacilli</taxon>
        <taxon>Bacillales</taxon>
        <taxon>Paenibacillaceae</taxon>
        <taxon>Paenibacillus</taxon>
    </lineage>
</organism>
<reference evidence="2" key="1">
    <citation type="journal article" date="2019" name="Int. J. Syst. Evol. Microbiol.">
        <title>The Global Catalogue of Microorganisms (GCM) 10K type strain sequencing project: providing services to taxonomists for standard genome sequencing and annotation.</title>
        <authorList>
            <consortium name="The Broad Institute Genomics Platform"/>
            <consortium name="The Broad Institute Genome Sequencing Center for Infectious Disease"/>
            <person name="Wu L."/>
            <person name="Ma J."/>
        </authorList>
    </citation>
    <scope>NUCLEOTIDE SEQUENCE [LARGE SCALE GENOMIC DNA]</scope>
    <source>
        <strain evidence="2">CCUG 53519</strain>
    </source>
</reference>
<name>A0ABW3PS26_9BACL</name>
<sequence length="108" mass="12814">MEYSEEQLYACLSNLLAEHPLRPDSEFEGMFHNLGFKWDGDPVELMEPAMLIVKQNADEQLFREFSAQLIYRYTIRSETGSQQDHNIRLKQFYETIFGSYEPLEIQKE</sequence>